<reference evidence="1" key="1">
    <citation type="journal article" date="2012" name="Proc. Natl. Acad. Sci. U.S.A.">
        <title>Antigenic diversity is generated by distinct evolutionary mechanisms in African trypanosome species.</title>
        <authorList>
            <person name="Jackson A.P."/>
            <person name="Berry A."/>
            <person name="Aslett M."/>
            <person name="Allison H.C."/>
            <person name="Burton P."/>
            <person name="Vavrova-Anderson J."/>
            <person name="Brown R."/>
            <person name="Browne H."/>
            <person name="Corton N."/>
            <person name="Hauser H."/>
            <person name="Gamble J."/>
            <person name="Gilderthorp R."/>
            <person name="Marcello L."/>
            <person name="McQuillan J."/>
            <person name="Otto T.D."/>
            <person name="Quail M.A."/>
            <person name="Sanders M.J."/>
            <person name="van Tonder A."/>
            <person name="Ginger M.L."/>
            <person name="Field M.C."/>
            <person name="Barry J.D."/>
            <person name="Hertz-Fowler C."/>
            <person name="Berriman M."/>
        </authorList>
    </citation>
    <scope>NUCLEOTIDE SEQUENCE</scope>
    <source>
        <strain evidence="1">Y486</strain>
    </source>
</reference>
<dbReference type="AlphaFoldDB" id="G0TXT0"/>
<dbReference type="Gene3D" id="3.10.129.10">
    <property type="entry name" value="Hotdog Thioesterase"/>
    <property type="match status" value="1"/>
</dbReference>
<dbReference type="EMBL" id="HE573023">
    <property type="protein sequence ID" value="CCC48772.1"/>
    <property type="molecule type" value="Genomic_DNA"/>
</dbReference>
<dbReference type="InterPro" id="IPR029069">
    <property type="entry name" value="HotDog_dom_sf"/>
</dbReference>
<name>G0TXT0_TRYVY</name>
<evidence type="ECO:0008006" key="2">
    <source>
        <dbReference type="Google" id="ProtNLM"/>
    </source>
</evidence>
<organism evidence="1">
    <name type="scientific">Trypanosoma vivax (strain Y486)</name>
    <dbReference type="NCBI Taxonomy" id="1055687"/>
    <lineage>
        <taxon>Eukaryota</taxon>
        <taxon>Discoba</taxon>
        <taxon>Euglenozoa</taxon>
        <taxon>Kinetoplastea</taxon>
        <taxon>Metakinetoplastina</taxon>
        <taxon>Trypanosomatida</taxon>
        <taxon>Trypanosomatidae</taxon>
        <taxon>Trypanosoma</taxon>
        <taxon>Duttonella</taxon>
    </lineage>
</organism>
<sequence>MFQSVEDGSAVVSQIPVSPFVPIQHNRIDVTTVNRIANFGLRFALENGWLRRKLTSGADHNGTGPQSGVFVDLPSDVTTFYAGVDAELAEGTPQFDGAATPANMFFYARFWISHIGTSSNMVLARLSHYKAGEDTQMVPLGTFRLAVVHVSRTTRKPVPIPGERLQIMRALLAMNSEASKLPAVERIDVKEVMNGYASIAQSHSCDETRQSLPTHSTAAPLKCAYVRDFQLRDTDIDHNRHVNQMVQMQLVVNTFRSAMADAGTVFPRLLDDGVEPLVSDLLLRRLRIDYVREISMEQEKVRVTLFFLDEASCEAIVGSACGKRHGRAVELWFVIQTDPSQKNEAYVAAVGKVFVYC</sequence>
<accession>G0TXT0</accession>
<evidence type="ECO:0000313" key="1">
    <source>
        <dbReference type="EMBL" id="CCC48772.1"/>
    </source>
</evidence>
<proteinExistence type="predicted"/>
<gene>
    <name evidence="1" type="ORF">TVY486_0701150</name>
</gene>
<dbReference type="VEuPathDB" id="TriTrypDB:TvY486_0701150"/>
<protein>
    <recommendedName>
        <fullName evidence="2">Acyl-ACP thioesterase</fullName>
    </recommendedName>
</protein>
<dbReference type="SUPFAM" id="SSF54637">
    <property type="entry name" value="Thioesterase/thiol ester dehydrase-isomerase"/>
    <property type="match status" value="1"/>
</dbReference>